<organism evidence="1 2">
    <name type="scientific">Egicoccus halophilus</name>
    <dbReference type="NCBI Taxonomy" id="1670830"/>
    <lineage>
        <taxon>Bacteria</taxon>
        <taxon>Bacillati</taxon>
        <taxon>Actinomycetota</taxon>
        <taxon>Nitriliruptoria</taxon>
        <taxon>Egicoccales</taxon>
        <taxon>Egicoccaceae</taxon>
        <taxon>Egicoccus</taxon>
    </lineage>
</organism>
<reference evidence="1" key="2">
    <citation type="submission" date="2020-09" db="EMBL/GenBank/DDBJ databases">
        <authorList>
            <person name="Sun Q."/>
            <person name="Zhou Y."/>
        </authorList>
    </citation>
    <scope>NUCLEOTIDE SEQUENCE</scope>
    <source>
        <strain evidence="1">CGMCC 1.14988</strain>
    </source>
</reference>
<proteinExistence type="predicted"/>
<reference evidence="1" key="1">
    <citation type="journal article" date="2014" name="Int. J. Syst. Evol. Microbiol.">
        <title>Complete genome sequence of Corynebacterium casei LMG S-19264T (=DSM 44701T), isolated from a smear-ripened cheese.</title>
        <authorList>
            <consortium name="US DOE Joint Genome Institute (JGI-PGF)"/>
            <person name="Walter F."/>
            <person name="Albersmeier A."/>
            <person name="Kalinowski J."/>
            <person name="Ruckert C."/>
        </authorList>
    </citation>
    <scope>NUCLEOTIDE SEQUENCE</scope>
    <source>
        <strain evidence="1">CGMCC 1.14988</strain>
    </source>
</reference>
<comment type="caution">
    <text evidence="1">The sequence shown here is derived from an EMBL/GenBank/DDBJ whole genome shotgun (WGS) entry which is preliminary data.</text>
</comment>
<dbReference type="RefSeq" id="WP_130651015.1">
    <property type="nucleotide sequence ID" value="NZ_BMHA01000002.1"/>
</dbReference>
<name>A0A8J3ABS0_9ACTN</name>
<evidence type="ECO:0000313" key="2">
    <source>
        <dbReference type="Proteomes" id="UP000650511"/>
    </source>
</evidence>
<dbReference type="EMBL" id="BMHA01000002">
    <property type="protein sequence ID" value="GGI03546.1"/>
    <property type="molecule type" value="Genomic_DNA"/>
</dbReference>
<protein>
    <submittedName>
        <fullName evidence="1">Uncharacterized protein</fullName>
    </submittedName>
</protein>
<sequence>MSVDNALAPGVPVPPHGLPAGWKDLEGLGGPVGLLVAPSRTFADAFDLAWYVPRPLVRRFHAWRRQTTRELEKSLGAALRGAVYRVSDGTIEPRPAPIERAELEFDAEVWRVVDEDVLRLFDNAEVLLDLGLGLDRGVLLHGRPGPARLT</sequence>
<gene>
    <name evidence="1" type="ORF">GCM10011354_04570</name>
</gene>
<dbReference type="Proteomes" id="UP000650511">
    <property type="component" value="Unassembled WGS sequence"/>
</dbReference>
<accession>A0A8J3ABS0</accession>
<dbReference type="AlphaFoldDB" id="A0A8J3ABS0"/>
<keyword evidence="2" id="KW-1185">Reference proteome</keyword>
<evidence type="ECO:0000313" key="1">
    <source>
        <dbReference type="EMBL" id="GGI03546.1"/>
    </source>
</evidence>